<dbReference type="InterPro" id="IPR008266">
    <property type="entry name" value="Tyr_kinase_AS"/>
</dbReference>
<gene>
    <name evidence="3" type="ORF">SCHCODRAFT_111094</name>
</gene>
<evidence type="ECO:0000313" key="4">
    <source>
        <dbReference type="Proteomes" id="UP000007431"/>
    </source>
</evidence>
<keyword evidence="4" id="KW-1185">Reference proteome</keyword>
<dbReference type="Proteomes" id="UP000007431">
    <property type="component" value="Unassembled WGS sequence"/>
</dbReference>
<dbReference type="Gene3D" id="1.10.510.10">
    <property type="entry name" value="Transferase(Phosphotransferase) domain 1"/>
    <property type="match status" value="1"/>
</dbReference>
<feature type="non-terminal residue" evidence="3">
    <location>
        <position position="740"/>
    </location>
</feature>
<feature type="region of interest" description="Disordered" evidence="1">
    <location>
        <begin position="672"/>
        <end position="740"/>
    </location>
</feature>
<organism evidence="4">
    <name type="scientific">Schizophyllum commune (strain H4-8 / FGSC 9210)</name>
    <name type="common">Split gill fungus</name>
    <dbReference type="NCBI Taxonomy" id="578458"/>
    <lineage>
        <taxon>Eukaryota</taxon>
        <taxon>Fungi</taxon>
        <taxon>Dikarya</taxon>
        <taxon>Basidiomycota</taxon>
        <taxon>Agaricomycotina</taxon>
        <taxon>Agaricomycetes</taxon>
        <taxon>Agaricomycetidae</taxon>
        <taxon>Agaricales</taxon>
        <taxon>Schizophyllaceae</taxon>
        <taxon>Schizophyllum</taxon>
    </lineage>
</organism>
<proteinExistence type="predicted"/>
<dbReference type="PANTHER" id="PTHR38248">
    <property type="entry name" value="FUNK1 6"/>
    <property type="match status" value="1"/>
</dbReference>
<dbReference type="PANTHER" id="PTHR38248:SF2">
    <property type="entry name" value="FUNK1 11"/>
    <property type="match status" value="1"/>
</dbReference>
<accession>D8QB25</accession>
<reference evidence="3 4" key="1">
    <citation type="journal article" date="2010" name="Nat. Biotechnol.">
        <title>Genome sequence of the model mushroom Schizophyllum commune.</title>
        <authorList>
            <person name="Ohm R.A."/>
            <person name="de Jong J.F."/>
            <person name="Lugones L.G."/>
            <person name="Aerts A."/>
            <person name="Kothe E."/>
            <person name="Stajich J.E."/>
            <person name="de Vries R.P."/>
            <person name="Record E."/>
            <person name="Levasseur A."/>
            <person name="Baker S.E."/>
            <person name="Bartholomew K.A."/>
            <person name="Coutinho P.M."/>
            <person name="Erdmann S."/>
            <person name="Fowler T.J."/>
            <person name="Gathman A.C."/>
            <person name="Lombard V."/>
            <person name="Henrissat B."/>
            <person name="Knabe N."/>
            <person name="Kuees U."/>
            <person name="Lilly W.W."/>
            <person name="Lindquist E."/>
            <person name="Lucas S."/>
            <person name="Magnuson J.K."/>
            <person name="Piumi F."/>
            <person name="Raudaskoski M."/>
            <person name="Salamov A."/>
            <person name="Schmutz J."/>
            <person name="Schwarze F.W.M.R."/>
            <person name="vanKuyk P.A."/>
            <person name="Horton J.S."/>
            <person name="Grigoriev I.V."/>
            <person name="Woesten H.A.B."/>
        </authorList>
    </citation>
    <scope>NUCLEOTIDE SEQUENCE [LARGE SCALE GENOMIC DNA]</scope>
    <source>
        <strain evidence="4">H4-8 / FGSC 9210</strain>
    </source>
</reference>
<dbReference type="EMBL" id="GL377309">
    <property type="protein sequence ID" value="EFI94281.1"/>
    <property type="molecule type" value="Genomic_DNA"/>
</dbReference>
<protein>
    <recommendedName>
        <fullName evidence="2">Fungal-type protein kinase domain-containing protein</fullName>
    </recommendedName>
</protein>
<dbReference type="HOGENOM" id="CLU_005513_5_0_1"/>
<evidence type="ECO:0000256" key="1">
    <source>
        <dbReference type="SAM" id="MobiDB-lite"/>
    </source>
</evidence>
<sequence length="740" mass="83224">MSLVNATDTGASPDAQSARPTTPPPAPNQHPLSFSSLPDTPMKSGAGDSLHGFKIVRGGLDAQLKQDLKDHHVEDVPIPRPVGEQLEAASRFVQETPLYANGRWTAMPVNPENEKKLYAPQAEIFSAIVSHFAIPDRRFLETHGVLIEHVKSSEEELASYPDYIVVGTGPSVSDRSDFSDLKDRPKEWMNYDYVTTLGDGKTDKNASSFRNIGQLAVYARQCFIQQSNRDFVFGFIMTETTLRVHRFDRSGAMSSLRLNYHVEPAYFVHALRTIVSSDPATIGYNATITFGSYNAIGRAQTRHLKSTFGRPRKADDSADLPDIPVKTDRQDGLDLIAVEIPPYVPEFITFDLGMKPFYVRRSIRGRGGIYWAAKHENYGSVIIKQSYLPATRTPEWEFLQRTAGLTGVEEMLAYDLRTCCAVLRRYGETIDQRSPLQLLVAVRDAVQGHWNLWKIYILHRDVSIRNILLGLPGAKDGWQGVLIDLDMAICLHRQTSDANVDFRTGTRAFQSIQVLESYKYAETAPTEGQRLMHDYMDDLESFYWCLCWICFSYDGPDKKDPNIIDILDGWQDDNPKTALNAKLAYLSDDFDAGLVKSDFKPFVGLLEYLHGLVKRMRKVKKSLVSTKTAHTRTLETIREEAEGTYEQVIEMFNRTIDALVTGTGTPAAVRQPETFTLPELPPAPQHRTTRMLEPSLSMSFGNKRKASKESDEEPEKKRPQVASTAPTKPSSLRHSESYDP</sequence>
<feature type="compositionally biased region" description="Polar residues" evidence="1">
    <location>
        <begin position="1"/>
        <end position="10"/>
    </location>
</feature>
<dbReference type="eggNOG" id="ENOG502SMYA">
    <property type="taxonomic scope" value="Eukaryota"/>
</dbReference>
<dbReference type="GO" id="GO:0004672">
    <property type="term" value="F:protein kinase activity"/>
    <property type="evidence" value="ECO:0007669"/>
    <property type="project" value="InterPro"/>
</dbReference>
<dbReference type="Pfam" id="PF17667">
    <property type="entry name" value="Pkinase_fungal"/>
    <property type="match status" value="2"/>
</dbReference>
<dbReference type="PROSITE" id="PS00109">
    <property type="entry name" value="PROTEIN_KINASE_TYR"/>
    <property type="match status" value="1"/>
</dbReference>
<feature type="region of interest" description="Disordered" evidence="1">
    <location>
        <begin position="1"/>
        <end position="50"/>
    </location>
</feature>
<evidence type="ECO:0000259" key="2">
    <source>
        <dbReference type="Pfam" id="PF17667"/>
    </source>
</evidence>
<dbReference type="InParanoid" id="D8QB25"/>
<dbReference type="VEuPathDB" id="FungiDB:SCHCODRAFT_02703466"/>
<dbReference type="InterPro" id="IPR011009">
    <property type="entry name" value="Kinase-like_dom_sf"/>
</dbReference>
<dbReference type="InterPro" id="IPR040976">
    <property type="entry name" value="Pkinase_fungal"/>
</dbReference>
<dbReference type="OMA" id="WFKTTEA"/>
<feature type="compositionally biased region" description="Polar residues" evidence="1">
    <location>
        <begin position="721"/>
        <end position="732"/>
    </location>
</feature>
<evidence type="ECO:0000313" key="3">
    <source>
        <dbReference type="EMBL" id="EFI94281.1"/>
    </source>
</evidence>
<name>D8QB25_SCHCM</name>
<dbReference type="SUPFAM" id="SSF56112">
    <property type="entry name" value="Protein kinase-like (PK-like)"/>
    <property type="match status" value="1"/>
</dbReference>
<dbReference type="AlphaFoldDB" id="D8QB25"/>
<feature type="domain" description="Fungal-type protein kinase" evidence="2">
    <location>
        <begin position="181"/>
        <end position="412"/>
    </location>
</feature>
<feature type="domain" description="Fungal-type protein kinase" evidence="2">
    <location>
        <begin position="419"/>
        <end position="550"/>
    </location>
</feature>